<dbReference type="PANTHER" id="PTHR43409">
    <property type="entry name" value="ANAEROBIC MAGNESIUM-PROTOPORPHYRIN IX MONOMETHYL ESTER CYCLASE-RELATED"/>
    <property type="match status" value="1"/>
</dbReference>
<dbReference type="InterPro" id="IPR034466">
    <property type="entry name" value="Methyltransferase_Class_B"/>
</dbReference>
<dbReference type="SFLD" id="SFLDS00029">
    <property type="entry name" value="Radical_SAM"/>
    <property type="match status" value="1"/>
</dbReference>
<evidence type="ECO:0000256" key="6">
    <source>
        <dbReference type="ARBA" id="ARBA00023004"/>
    </source>
</evidence>
<keyword evidence="7" id="KW-0411">Iron-sulfur</keyword>
<dbReference type="Proteomes" id="UP000060487">
    <property type="component" value="Unassembled WGS sequence"/>
</dbReference>
<dbReference type="InterPro" id="IPR036724">
    <property type="entry name" value="Cobalamin-bd_sf"/>
</dbReference>
<protein>
    <submittedName>
        <fullName evidence="10">B12-binding domain-containing radical SAM protein</fullName>
    </submittedName>
</protein>
<evidence type="ECO:0000259" key="9">
    <source>
        <dbReference type="PROSITE" id="PS51918"/>
    </source>
</evidence>
<evidence type="ECO:0000256" key="2">
    <source>
        <dbReference type="ARBA" id="ARBA00022603"/>
    </source>
</evidence>
<reference evidence="10 11" key="1">
    <citation type="submission" date="2015-11" db="EMBL/GenBank/DDBJ databases">
        <authorList>
            <person name="Lin W."/>
        </authorList>
    </citation>
    <scope>NUCLEOTIDE SEQUENCE [LARGE SCALE GENOMIC DNA]</scope>
    <source>
        <strain evidence="10 11">HCH-1</strain>
    </source>
</reference>
<keyword evidence="6" id="KW-0408">Iron</keyword>
<dbReference type="SUPFAM" id="SSF52242">
    <property type="entry name" value="Cobalamin (vitamin B12)-binding domain"/>
    <property type="match status" value="1"/>
</dbReference>
<name>A0ABR5SCK6_9BACT</name>
<dbReference type="SMART" id="SM00729">
    <property type="entry name" value="Elp3"/>
    <property type="match status" value="1"/>
</dbReference>
<dbReference type="Gene3D" id="3.80.30.20">
    <property type="entry name" value="tm_1862 like domain"/>
    <property type="match status" value="1"/>
</dbReference>
<sequence length="468" mass="52997">MKIKRISFIEAKSPGNHIFSKFPIPRVGTILLSTILRDRGYEVKAFIEDVGRPDWAFVESSDIVCISTLTSTAPRAYKIAERVKARGIPVLMGGAHTTFMPEEALVYADYVLRGEADDSITELFDYIEHGKPSINNISGLSYKDTAGNFQHNPDSSRIKDLDSLPIPDVKLVQEWDRMRIYPISTSRGCPFDCKFCSVIRVFGRQYRFNSVEHSLREIKHACTNNKTNIFFVDDNFSANKKHTKELLKAVIAEGIKPFWSAQVRTDVAKDEELLRLFADSGCHMLYIGFESINPVTLESYNKGQSLDEIVRCIKTVQAHGIQIHGMFVLGADTDDVDTIRKTADFAINLGIDTVQFMILTPLPGTPFFFEMQHSGRLLHTDWSKYDAHHVNFKPTLMKPQTLHIETFKAMGRFYSWKYIAKHVAKLDFFHVAVGFYGKQAVKQALDEAKDYFASLSSVLDCPEAHATI</sequence>
<dbReference type="PANTHER" id="PTHR43409:SF7">
    <property type="entry name" value="BLL1977 PROTEIN"/>
    <property type="match status" value="1"/>
</dbReference>
<dbReference type="InterPro" id="IPR007197">
    <property type="entry name" value="rSAM"/>
</dbReference>
<dbReference type="PROSITE" id="PS51918">
    <property type="entry name" value="RADICAL_SAM"/>
    <property type="match status" value="1"/>
</dbReference>
<evidence type="ECO:0000256" key="7">
    <source>
        <dbReference type="ARBA" id="ARBA00023014"/>
    </source>
</evidence>
<evidence type="ECO:0000313" key="10">
    <source>
        <dbReference type="EMBL" id="KWT75939.1"/>
    </source>
</evidence>
<comment type="caution">
    <text evidence="10">The sequence shown here is derived from an EMBL/GenBank/DDBJ whole genome shotgun (WGS) entry which is preliminary data.</text>
</comment>
<dbReference type="Gene3D" id="3.40.50.280">
    <property type="entry name" value="Cobalamin-binding domain"/>
    <property type="match status" value="1"/>
</dbReference>
<keyword evidence="4" id="KW-0949">S-adenosyl-L-methionine</keyword>
<dbReference type="CDD" id="cd01335">
    <property type="entry name" value="Radical_SAM"/>
    <property type="match status" value="1"/>
</dbReference>
<evidence type="ECO:0000256" key="1">
    <source>
        <dbReference type="ARBA" id="ARBA00001966"/>
    </source>
</evidence>
<dbReference type="EMBL" id="LNQR01000128">
    <property type="protein sequence ID" value="KWT75939.1"/>
    <property type="molecule type" value="Genomic_DNA"/>
</dbReference>
<keyword evidence="3" id="KW-0808">Transferase</keyword>
<dbReference type="SFLD" id="SFLDG01123">
    <property type="entry name" value="methyltransferase_(Class_B)"/>
    <property type="match status" value="1"/>
</dbReference>
<gene>
    <name evidence="10" type="ORF">ASN18_3179</name>
</gene>
<feature type="domain" description="B12-binding" evidence="8">
    <location>
        <begin position="5"/>
        <end position="134"/>
    </location>
</feature>
<evidence type="ECO:0000313" key="11">
    <source>
        <dbReference type="Proteomes" id="UP000060487"/>
    </source>
</evidence>
<evidence type="ECO:0000256" key="5">
    <source>
        <dbReference type="ARBA" id="ARBA00022723"/>
    </source>
</evidence>
<dbReference type="InterPro" id="IPR058240">
    <property type="entry name" value="rSAM_sf"/>
</dbReference>
<keyword evidence="11" id="KW-1185">Reference proteome</keyword>
<feature type="domain" description="Radical SAM core" evidence="9">
    <location>
        <begin position="175"/>
        <end position="395"/>
    </location>
</feature>
<organism evidence="10 11">
    <name type="scientific">Candidatus Magnetominusculus xianensis</name>
    <dbReference type="NCBI Taxonomy" id="1748249"/>
    <lineage>
        <taxon>Bacteria</taxon>
        <taxon>Pseudomonadati</taxon>
        <taxon>Nitrospirota</taxon>
        <taxon>Nitrospiria</taxon>
        <taxon>Nitrospirales</taxon>
        <taxon>Nitrospiraceae</taxon>
        <taxon>Candidatus Magnetominusculus</taxon>
    </lineage>
</organism>
<dbReference type="Pfam" id="PF04055">
    <property type="entry name" value="Radical_SAM"/>
    <property type="match status" value="1"/>
</dbReference>
<dbReference type="CDD" id="cd02068">
    <property type="entry name" value="radical_SAM_B12_BD"/>
    <property type="match status" value="1"/>
</dbReference>
<dbReference type="InterPro" id="IPR051198">
    <property type="entry name" value="BchE-like"/>
</dbReference>
<dbReference type="SFLD" id="SFLDG01082">
    <property type="entry name" value="B12-binding_domain_containing"/>
    <property type="match status" value="1"/>
</dbReference>
<dbReference type="InterPro" id="IPR006638">
    <property type="entry name" value="Elp3/MiaA/NifB-like_rSAM"/>
</dbReference>
<dbReference type="PROSITE" id="PS51332">
    <property type="entry name" value="B12_BINDING"/>
    <property type="match status" value="1"/>
</dbReference>
<evidence type="ECO:0000259" key="8">
    <source>
        <dbReference type="PROSITE" id="PS51332"/>
    </source>
</evidence>
<evidence type="ECO:0000256" key="3">
    <source>
        <dbReference type="ARBA" id="ARBA00022679"/>
    </source>
</evidence>
<keyword evidence="5" id="KW-0479">Metal-binding</keyword>
<evidence type="ECO:0000256" key="4">
    <source>
        <dbReference type="ARBA" id="ARBA00022691"/>
    </source>
</evidence>
<proteinExistence type="predicted"/>
<dbReference type="SUPFAM" id="SSF102114">
    <property type="entry name" value="Radical SAM enzymes"/>
    <property type="match status" value="1"/>
</dbReference>
<dbReference type="RefSeq" id="WP_085053784.1">
    <property type="nucleotide sequence ID" value="NZ_LNQR01000128.1"/>
</dbReference>
<keyword evidence="2" id="KW-0489">Methyltransferase</keyword>
<dbReference type="InterPro" id="IPR023404">
    <property type="entry name" value="rSAM_horseshoe"/>
</dbReference>
<dbReference type="InterPro" id="IPR006158">
    <property type="entry name" value="Cobalamin-bd"/>
</dbReference>
<accession>A0ABR5SCK6</accession>
<dbReference type="Pfam" id="PF02310">
    <property type="entry name" value="B12-binding"/>
    <property type="match status" value="1"/>
</dbReference>
<comment type="cofactor">
    <cofactor evidence="1">
        <name>[4Fe-4S] cluster</name>
        <dbReference type="ChEBI" id="CHEBI:49883"/>
    </cofactor>
</comment>